<dbReference type="Proteomes" id="UP000001798">
    <property type="component" value="Chromosome 1"/>
</dbReference>
<dbReference type="InterPro" id="IPR022703">
    <property type="entry name" value="DUF3533"/>
</dbReference>
<reference evidence="4 5" key="3">
    <citation type="journal article" date="2017" name="Mol. Plant Pathol.">
        <title>A gapless genome sequence of the fungus Botrytis cinerea.</title>
        <authorList>
            <person name="Van Kan J.A."/>
            <person name="Stassen J.H."/>
            <person name="Mosbach A."/>
            <person name="Van Der Lee T.A."/>
            <person name="Faino L."/>
            <person name="Farmer A.D."/>
            <person name="Papasotiriou D.G."/>
            <person name="Zhou S."/>
            <person name="Seidl M.F."/>
            <person name="Cottam E."/>
            <person name="Edel D."/>
            <person name="Hahn M."/>
            <person name="Schwartz D.C."/>
            <person name="Dietrich R.A."/>
            <person name="Widdison S."/>
            <person name="Scalliet G."/>
        </authorList>
    </citation>
    <scope>NUCLEOTIDE SEQUENCE [LARGE SCALE GENOMIC DNA]</scope>
    <source>
        <strain evidence="4 5">B05.10</strain>
    </source>
</reference>
<keyword evidence="2" id="KW-0472">Membrane</keyword>
<organism evidence="4 5">
    <name type="scientific">Botryotinia fuckeliana (strain B05.10)</name>
    <name type="common">Noble rot fungus</name>
    <name type="synonym">Botrytis cinerea</name>
    <dbReference type="NCBI Taxonomy" id="332648"/>
    <lineage>
        <taxon>Eukaryota</taxon>
        <taxon>Fungi</taxon>
        <taxon>Dikarya</taxon>
        <taxon>Ascomycota</taxon>
        <taxon>Pezizomycotina</taxon>
        <taxon>Leotiomycetes</taxon>
        <taxon>Helotiales</taxon>
        <taxon>Sclerotiniaceae</taxon>
        <taxon>Botrytis</taxon>
    </lineage>
</organism>
<dbReference type="GO" id="GO:0016020">
    <property type="term" value="C:membrane"/>
    <property type="evidence" value="ECO:0007669"/>
    <property type="project" value="TreeGrafter"/>
</dbReference>
<dbReference type="InterPro" id="IPR053001">
    <property type="entry name" value="MNNG_permease-like"/>
</dbReference>
<proteinExistence type="predicted"/>
<keyword evidence="2" id="KW-0812">Transmembrane</keyword>
<dbReference type="PANTHER" id="PTHR34814:SF1">
    <property type="entry name" value="NITROSOGUANIDINE RESISTANCE PROTEIN SNG1"/>
    <property type="match status" value="1"/>
</dbReference>
<dbReference type="RefSeq" id="XP_001560967.2">
    <property type="nucleotide sequence ID" value="XM_001560917.2"/>
</dbReference>
<feature type="region of interest" description="Disordered" evidence="1">
    <location>
        <begin position="79"/>
        <end position="99"/>
    </location>
</feature>
<reference evidence="4 5" key="2">
    <citation type="journal article" date="2012" name="Eukaryot. Cell">
        <title>Genome update of Botrytis cinerea strains B05.10 and T4.</title>
        <authorList>
            <person name="Staats M."/>
            <person name="van Kan J.A."/>
        </authorList>
    </citation>
    <scope>NUCLEOTIDE SEQUENCE [LARGE SCALE GENOMIC DNA]</scope>
    <source>
        <strain evidence="4 5">B05.10</strain>
    </source>
</reference>
<dbReference type="Pfam" id="PF12051">
    <property type="entry name" value="DUF3533"/>
    <property type="match status" value="1"/>
</dbReference>
<reference evidence="4 5" key="1">
    <citation type="journal article" date="2011" name="PLoS Genet.">
        <title>Genomic analysis of the necrotrophic fungal pathogens Sclerotinia sclerotiorum and Botrytis cinerea.</title>
        <authorList>
            <person name="Amselem J."/>
            <person name="Cuomo C.A."/>
            <person name="van Kan J.A."/>
            <person name="Viaud M."/>
            <person name="Benito E.P."/>
            <person name="Couloux A."/>
            <person name="Coutinho P.M."/>
            <person name="de Vries R.P."/>
            <person name="Dyer P.S."/>
            <person name="Fillinger S."/>
            <person name="Fournier E."/>
            <person name="Gout L."/>
            <person name="Hahn M."/>
            <person name="Kohn L."/>
            <person name="Lapalu N."/>
            <person name="Plummer K.M."/>
            <person name="Pradier J.M."/>
            <person name="Quevillon E."/>
            <person name="Sharon A."/>
            <person name="Simon A."/>
            <person name="ten Have A."/>
            <person name="Tudzynski B."/>
            <person name="Tudzynski P."/>
            <person name="Wincker P."/>
            <person name="Andrew M."/>
            <person name="Anthouard V."/>
            <person name="Beever R.E."/>
            <person name="Beffa R."/>
            <person name="Benoit I."/>
            <person name="Bouzid O."/>
            <person name="Brault B."/>
            <person name="Chen Z."/>
            <person name="Choquer M."/>
            <person name="Collemare J."/>
            <person name="Cotton P."/>
            <person name="Danchin E.G."/>
            <person name="Da Silva C."/>
            <person name="Gautier A."/>
            <person name="Giraud C."/>
            <person name="Giraud T."/>
            <person name="Gonzalez C."/>
            <person name="Grossetete S."/>
            <person name="Guldener U."/>
            <person name="Henrissat B."/>
            <person name="Howlett B.J."/>
            <person name="Kodira C."/>
            <person name="Kretschmer M."/>
            <person name="Lappartient A."/>
            <person name="Leroch M."/>
            <person name="Levis C."/>
            <person name="Mauceli E."/>
            <person name="Neuveglise C."/>
            <person name="Oeser B."/>
            <person name="Pearson M."/>
            <person name="Poulain J."/>
            <person name="Poussereau N."/>
            <person name="Quesneville H."/>
            <person name="Rascle C."/>
            <person name="Schumacher J."/>
            <person name="Segurens B."/>
            <person name="Sexton A."/>
            <person name="Silva E."/>
            <person name="Sirven C."/>
            <person name="Soanes D.M."/>
            <person name="Talbot N.J."/>
            <person name="Templeton M."/>
            <person name="Yandava C."/>
            <person name="Yarden O."/>
            <person name="Zeng Q."/>
            <person name="Rollins J.A."/>
            <person name="Lebrun M.H."/>
            <person name="Dickman M."/>
        </authorList>
    </citation>
    <scope>NUCLEOTIDE SEQUENCE [LARGE SCALE GENOMIC DNA]</scope>
    <source>
        <strain evidence="4 5">B05.10</strain>
    </source>
</reference>
<sequence>MPFQLPPRSRLDPKRPFYLTRTKRMPPFSTFYISEESLALGNETDDTIDRRKVRENEPAIPTEWSLSALPSGRRYPGTTIRSSIMGRRDPQSDEESLTGASRNQYRNIIRYPLPGPLSPHLAENRKLWIKMFVVFCVLLITTIMGTMSIYWGGDHSLQYNIPVLTIAVIDFDHSEIGNYFQDMTTAARARDYSHSLGFVNQDGTSMYGNVDNVRASLHDQKFWVGIVIMENATNAMNHAYETGDDLYDPNSAIHVFYEEARNALVIGGAVYPKLLEFLNEFVLEFTKQKQNAFLQGTNGSDMVALQRQVQNPVAAGFTVFNMVPAIPSTAEAATEIGTIYLIIVSFLSVLMFDKLSDTIMGTIPMNIYYIYRLSVLPIVFFFLSLFYLTLSCMWHIPFSLHFGPAGYPLYWMLSWISMMAFGLTIENINNILGMPFTPVFFVFWVISNVTTGFYPTEMLNDFYKWGIVWPLRHDMMGARAIIYGTKNTLRQNFGVLIGWVLISLLLMPGTLWVQMRKKRAIREEKSRVILEKVWGAPGKEKGGRLKLPKLSPPS</sequence>
<dbReference type="KEGG" id="bfu:BCIN_01g08590"/>
<feature type="transmembrane region" description="Helical" evidence="2">
    <location>
        <begin position="127"/>
        <end position="151"/>
    </location>
</feature>
<feature type="transmembrane region" description="Helical" evidence="2">
    <location>
        <begin position="332"/>
        <end position="352"/>
    </location>
</feature>
<accession>A0A384J6P4</accession>
<name>A0A384J6P4_BOTFB</name>
<evidence type="ECO:0000313" key="4">
    <source>
        <dbReference type="EMBL" id="ATZ46223.1"/>
    </source>
</evidence>
<evidence type="ECO:0000313" key="5">
    <source>
        <dbReference type="Proteomes" id="UP000001798"/>
    </source>
</evidence>
<keyword evidence="5" id="KW-1185">Reference proteome</keyword>
<feature type="domain" description="DUF3533" evidence="3">
    <location>
        <begin position="136"/>
        <end position="504"/>
    </location>
</feature>
<feature type="transmembrane region" description="Helical" evidence="2">
    <location>
        <begin position="432"/>
        <end position="454"/>
    </location>
</feature>
<dbReference type="PANTHER" id="PTHR34814">
    <property type="entry name" value="NITROSOGUANIDINE RESISTANCE PROTEIN SNG1"/>
    <property type="match status" value="1"/>
</dbReference>
<feature type="transmembrane region" description="Helical" evidence="2">
    <location>
        <begin position="493"/>
        <end position="513"/>
    </location>
</feature>
<feature type="transmembrane region" description="Helical" evidence="2">
    <location>
        <begin position="408"/>
        <end position="425"/>
    </location>
</feature>
<dbReference type="GeneID" id="5441722"/>
<dbReference type="AlphaFoldDB" id="A0A384J6P4"/>
<protein>
    <recommendedName>
        <fullName evidence="3">DUF3533 domain-containing protein</fullName>
    </recommendedName>
</protein>
<evidence type="ECO:0000256" key="2">
    <source>
        <dbReference type="SAM" id="Phobius"/>
    </source>
</evidence>
<feature type="transmembrane region" description="Helical" evidence="2">
    <location>
        <begin position="373"/>
        <end position="396"/>
    </location>
</feature>
<gene>
    <name evidence="4" type="ORF">BCIN_01g08590</name>
</gene>
<evidence type="ECO:0000259" key="3">
    <source>
        <dbReference type="Pfam" id="PF12051"/>
    </source>
</evidence>
<dbReference type="VEuPathDB" id="FungiDB:Bcin01g08590"/>
<dbReference type="EMBL" id="CP009805">
    <property type="protein sequence ID" value="ATZ46223.1"/>
    <property type="molecule type" value="Genomic_DNA"/>
</dbReference>
<keyword evidence="2" id="KW-1133">Transmembrane helix</keyword>
<dbReference type="OrthoDB" id="2140105at2759"/>
<evidence type="ECO:0000256" key="1">
    <source>
        <dbReference type="SAM" id="MobiDB-lite"/>
    </source>
</evidence>